<gene>
    <name evidence="1" type="ORF">C1875_07865</name>
</gene>
<dbReference type="GO" id="GO:0016020">
    <property type="term" value="C:membrane"/>
    <property type="evidence" value="ECO:0007669"/>
    <property type="project" value="InterPro"/>
</dbReference>
<organism evidence="1 2">
    <name type="scientific">Eggerthella lenta</name>
    <name type="common">Eubacterium lentum</name>
    <dbReference type="NCBI Taxonomy" id="84112"/>
    <lineage>
        <taxon>Bacteria</taxon>
        <taxon>Bacillati</taxon>
        <taxon>Actinomycetota</taxon>
        <taxon>Coriobacteriia</taxon>
        <taxon>Eggerthellales</taxon>
        <taxon>Eggerthellaceae</taxon>
        <taxon>Eggerthella</taxon>
    </lineage>
</organism>
<proteinExistence type="predicted"/>
<accession>A0A369MI84</accession>
<sequence length="541" mass="61877">MSWRFRKNDATSGRSEAFSFVLPFGFFSRRRNAMSLVSLASVRTPCAGHAESLTARVGGLEPRPTVWPSLPFKGEGRLNLRLIRIDIPLEEALTMPIHNVVRLRASASLFADDSSGVRFSAFMPKYLAAHTAFHVLDDERLVLYFRQNAGKGTTFTVRHLNVTDSWTKQAKLFLAWAASKLAFWIDPILLYEKNGRHYEESGRVVFERLVDEGCPNVRFVIDRGVANELDVDPRYRKRFLYQHTFAHCVRFFRCQTFLGTETAAHALELRCQNLFVQRKLKSRRSTHVFLQHGVMYMISLDSPQRTSFRRTNVKGRFLVVVSSHKEAQHFIDSADFSEEELIVCGLPKFDRSFMNDDADKILVMPTWRIWEFAEMREHPEKAAYTKMVAKIVSSIPESLRDKVVVAPHPLFDQATFAGSPGKAAVGSYDELLRGVRLLITDYSSIAFDAFYRGANVVFWWEEKDECMARYGEGTHLMIDEQSAFGPVCYSPDELEAAVAELYGKPQSREYAERFAEIVEHRDGHNTDRLLKELADKGVLNK</sequence>
<dbReference type="Proteomes" id="UP000253970">
    <property type="component" value="Unassembled WGS sequence"/>
</dbReference>
<dbReference type="EMBL" id="PPTU01000010">
    <property type="protein sequence ID" value="RDB70282.1"/>
    <property type="molecule type" value="Genomic_DNA"/>
</dbReference>
<dbReference type="InterPro" id="IPR007554">
    <property type="entry name" value="Glycerophosphate_synth"/>
</dbReference>
<dbReference type="GO" id="GO:0047355">
    <property type="term" value="F:CDP-glycerol glycerophosphotransferase activity"/>
    <property type="evidence" value="ECO:0007669"/>
    <property type="project" value="InterPro"/>
</dbReference>
<dbReference type="SUPFAM" id="SSF53756">
    <property type="entry name" value="UDP-Glycosyltransferase/glycogen phosphorylase"/>
    <property type="match status" value="1"/>
</dbReference>
<dbReference type="Gene3D" id="3.40.50.12580">
    <property type="match status" value="1"/>
</dbReference>
<dbReference type="Pfam" id="PF04464">
    <property type="entry name" value="Glyphos_transf"/>
    <property type="match status" value="1"/>
</dbReference>
<dbReference type="AlphaFoldDB" id="A0A369MI84"/>
<protein>
    <submittedName>
        <fullName evidence="1">Uncharacterized protein</fullName>
    </submittedName>
</protein>
<evidence type="ECO:0000313" key="1">
    <source>
        <dbReference type="EMBL" id="RDB70282.1"/>
    </source>
</evidence>
<comment type="caution">
    <text evidence="1">The sequence shown here is derived from an EMBL/GenBank/DDBJ whole genome shotgun (WGS) entry which is preliminary data.</text>
</comment>
<dbReference type="InterPro" id="IPR043148">
    <property type="entry name" value="TagF_C"/>
</dbReference>
<reference evidence="1 2" key="1">
    <citation type="journal article" date="2018" name="Elife">
        <title>Discovery and characterization of a prevalent human gut bacterial enzyme sufficient for the inactivation of a family of plant toxins.</title>
        <authorList>
            <person name="Koppel N."/>
            <person name="Bisanz J.E."/>
            <person name="Pandelia M.E."/>
            <person name="Turnbaugh P.J."/>
            <person name="Balskus E.P."/>
        </authorList>
    </citation>
    <scope>NUCLEOTIDE SEQUENCE [LARGE SCALE GENOMIC DNA]</scope>
    <source>
        <strain evidence="1 2">W1 BHI 6</strain>
    </source>
</reference>
<evidence type="ECO:0000313" key="2">
    <source>
        <dbReference type="Proteomes" id="UP000253970"/>
    </source>
</evidence>
<name>A0A369MI84_EGGLN</name>